<keyword evidence="3" id="KW-1185">Reference proteome</keyword>
<dbReference type="PANTHER" id="PTHR32063">
    <property type="match status" value="1"/>
</dbReference>
<name>A0A5C6ASK3_9BACT</name>
<gene>
    <name evidence="2" type="primary">mdtC</name>
    <name evidence="2" type="ORF">Pla52n_37170</name>
</gene>
<dbReference type="Gene3D" id="3.30.2090.10">
    <property type="entry name" value="Multidrug efflux transporter AcrB TolC docking domain, DN and DC subdomains"/>
    <property type="match status" value="2"/>
</dbReference>
<dbReference type="InterPro" id="IPR001036">
    <property type="entry name" value="Acrflvin-R"/>
</dbReference>
<feature type="transmembrane region" description="Helical" evidence="1">
    <location>
        <begin position="15"/>
        <end position="33"/>
    </location>
</feature>
<dbReference type="Pfam" id="PF00873">
    <property type="entry name" value="ACR_tran"/>
    <property type="match status" value="2"/>
</dbReference>
<dbReference type="Proteomes" id="UP000320176">
    <property type="component" value="Unassembled WGS sequence"/>
</dbReference>
<evidence type="ECO:0000313" key="3">
    <source>
        <dbReference type="Proteomes" id="UP000320176"/>
    </source>
</evidence>
<keyword evidence="1" id="KW-1133">Transmembrane helix</keyword>
<protein>
    <submittedName>
        <fullName evidence="2">Multidrug resistance protein MdtC</fullName>
    </submittedName>
</protein>
<evidence type="ECO:0000256" key="1">
    <source>
        <dbReference type="SAM" id="Phobius"/>
    </source>
</evidence>
<feature type="transmembrane region" description="Helical" evidence="1">
    <location>
        <begin position="935"/>
        <end position="955"/>
    </location>
</feature>
<dbReference type="Gene3D" id="1.20.1640.10">
    <property type="entry name" value="Multidrug efflux transporter AcrB transmembrane domain"/>
    <property type="match status" value="2"/>
</dbReference>
<dbReference type="EMBL" id="SJPN01000004">
    <property type="protein sequence ID" value="TWU02660.1"/>
    <property type="molecule type" value="Genomic_DNA"/>
</dbReference>
<dbReference type="RefSeq" id="WP_146520946.1">
    <property type="nucleotide sequence ID" value="NZ_CP151726.1"/>
</dbReference>
<accession>A0A5C6ASK3</accession>
<feature type="transmembrane region" description="Helical" evidence="1">
    <location>
        <begin position="1007"/>
        <end position="1026"/>
    </location>
</feature>
<dbReference type="AlphaFoldDB" id="A0A5C6ASK3"/>
<dbReference type="InterPro" id="IPR027463">
    <property type="entry name" value="AcrB_DN_DC_subdom"/>
</dbReference>
<dbReference type="Gene3D" id="3.30.70.1440">
    <property type="entry name" value="Multidrug efflux transporter AcrB pore domain"/>
    <property type="match status" value="1"/>
</dbReference>
<dbReference type="PRINTS" id="PR00702">
    <property type="entry name" value="ACRIFLAVINRP"/>
</dbReference>
<dbReference type="GO" id="GO:0042910">
    <property type="term" value="F:xenobiotic transmembrane transporter activity"/>
    <property type="evidence" value="ECO:0007669"/>
    <property type="project" value="TreeGrafter"/>
</dbReference>
<feature type="transmembrane region" description="Helical" evidence="1">
    <location>
        <begin position="334"/>
        <end position="353"/>
    </location>
</feature>
<feature type="transmembrane region" description="Helical" evidence="1">
    <location>
        <begin position="389"/>
        <end position="411"/>
    </location>
</feature>
<reference evidence="2 3" key="1">
    <citation type="submission" date="2019-02" db="EMBL/GenBank/DDBJ databases">
        <title>Deep-cultivation of Planctomycetes and their phenomic and genomic characterization uncovers novel biology.</title>
        <authorList>
            <person name="Wiegand S."/>
            <person name="Jogler M."/>
            <person name="Boedeker C."/>
            <person name="Pinto D."/>
            <person name="Vollmers J."/>
            <person name="Rivas-Marin E."/>
            <person name="Kohn T."/>
            <person name="Peeters S.H."/>
            <person name="Heuer A."/>
            <person name="Rast P."/>
            <person name="Oberbeckmann S."/>
            <person name="Bunk B."/>
            <person name="Jeske O."/>
            <person name="Meyerdierks A."/>
            <person name="Storesund J.E."/>
            <person name="Kallscheuer N."/>
            <person name="Luecker S."/>
            <person name="Lage O.M."/>
            <person name="Pohl T."/>
            <person name="Merkel B.J."/>
            <person name="Hornburger P."/>
            <person name="Mueller R.-W."/>
            <person name="Bruemmer F."/>
            <person name="Labrenz M."/>
            <person name="Spormann A.M."/>
            <person name="Op Den Camp H."/>
            <person name="Overmann J."/>
            <person name="Amann R."/>
            <person name="Jetten M.S.M."/>
            <person name="Mascher T."/>
            <person name="Medema M.H."/>
            <person name="Devos D.P."/>
            <person name="Kaster A.-K."/>
            <person name="Ovreas L."/>
            <person name="Rohde M."/>
            <person name="Galperin M.Y."/>
            <person name="Jogler C."/>
        </authorList>
    </citation>
    <scope>NUCLEOTIDE SEQUENCE [LARGE SCALE GENOMIC DNA]</scope>
    <source>
        <strain evidence="2 3">Pla52n</strain>
    </source>
</reference>
<keyword evidence="1" id="KW-0812">Transmembrane</keyword>
<keyword evidence="1" id="KW-0472">Membrane</keyword>
<dbReference type="PANTHER" id="PTHR32063:SF33">
    <property type="entry name" value="RND SUPERFAMILY EFFLUX PUMP PERMEASE COMPONENT"/>
    <property type="match status" value="1"/>
</dbReference>
<feature type="transmembrane region" description="Helical" evidence="1">
    <location>
        <begin position="1032"/>
        <end position="1056"/>
    </location>
</feature>
<proteinExistence type="predicted"/>
<feature type="transmembrane region" description="Helical" evidence="1">
    <location>
        <begin position="537"/>
        <end position="559"/>
    </location>
</feature>
<sequence length="1103" mass="120861">MKRAIAWAISNGPGMNVLVLGLMAMGAWSLMLMQREVFPKFELEIVMVTVPYPGATPRDSEVAICQKIEESIRSIEGIKKVTSIAREGAGYVLAELRSDVRDVQKVMSEIDRQIKLIPSFPEFAEDPEIQQITFRDAAIRIGIIGPPDRTRESELALREIAEDVRDDVLMLPTCSSASIMGTRPYQIDVEIPEATLRSYDLTLDQVAASIRQRNIELPGGQLKSEGQEVLLRAKNKGRVGEEIAKLPLVTDQRGVVLTVGDLGSVRDDFEDSSVVGEINGEPAMVVNVERTKSEDLLALVDDVYKYVEGKTLPEGYEFVVWNDSSKEVRGRIELLQRNGLQGLALVFLVLTLFLEMRLAFWVALGIPISILGAGVALEFGGQTLNMLSLFSFLVALGIVVDDAIVIGENIYAHRQMGKDYRQAAIDGTVEVFGSVTASVSTTVIAFAPMFFVSGVMGKFMAVIPFAVIAMLVISLFESIFVLPSHLGHRHAGFFRVLQVLTYPVRPIGLALGWLSEHFSIALEWVSDRVYAPALRFCLRYPMMPIAVAVTLFLITGGMIRGGIVPSVLFPKADNNFLQASIVFPDGTPAIETDRATRQMERALRQVSLEIAAERAAREKVDPLTLYPGTTVESTGPVRLTYREVGSVTNLQNAAGGGNNGSHAGQIFAELFDTEIREIHSRDLIARWRKAAGEFPGAERVVYDAVGVGPGGKAIEFKLLAAGEDEEQLLAATEDIKAKLATFAGVFDIADDNTPGKWEFQFKVKDQALATGITPTDLGTTVRNSYFGAEAMRLQRGRHEVKLMVRYPEEERKSLVNFRDIQVRDAQGNQKPITELAEIDLQRGFSEINRVDQMRSITITADLDSETANASLIISQLQEDYVPQMQKKFPGVSIRWEGQAEQSRESVGSLLVGNAIAILAMYVLLVLQFRSYAQPILILMIVPFGMIGAVWGHALLGLPLTLFSMFGLVALTGVVINDSIVLIDFINARVREGIPVAQALEESGQRRFRPILLTSMTTIAGLIPLMLEKSFQAQLLIPMACSLAFGLLLATALVLFLVPVFYTLYLKAFAVAVGALRLIGIVSVNDEEDSETPAAAAMKTEAAV</sequence>
<feature type="transmembrane region" description="Helical" evidence="1">
    <location>
        <begin position="359"/>
        <end position="377"/>
    </location>
</feature>
<dbReference type="SUPFAM" id="SSF82714">
    <property type="entry name" value="Multidrug efflux transporter AcrB TolC docking domain, DN and DC subdomains"/>
    <property type="match status" value="2"/>
</dbReference>
<organism evidence="2 3">
    <name type="scientific">Stieleria varia</name>
    <dbReference type="NCBI Taxonomy" id="2528005"/>
    <lineage>
        <taxon>Bacteria</taxon>
        <taxon>Pseudomonadati</taxon>
        <taxon>Planctomycetota</taxon>
        <taxon>Planctomycetia</taxon>
        <taxon>Pirellulales</taxon>
        <taxon>Pirellulaceae</taxon>
        <taxon>Stieleria</taxon>
    </lineage>
</organism>
<feature type="transmembrane region" description="Helical" evidence="1">
    <location>
        <begin position="906"/>
        <end position="928"/>
    </location>
</feature>
<feature type="transmembrane region" description="Helical" evidence="1">
    <location>
        <begin position="459"/>
        <end position="482"/>
    </location>
</feature>
<feature type="transmembrane region" description="Helical" evidence="1">
    <location>
        <begin position="431"/>
        <end position="452"/>
    </location>
</feature>
<dbReference type="Gene3D" id="3.30.70.1320">
    <property type="entry name" value="Multidrug efflux transporter AcrB pore domain like"/>
    <property type="match status" value="1"/>
</dbReference>
<feature type="transmembrane region" description="Helical" evidence="1">
    <location>
        <begin position="961"/>
        <end position="986"/>
    </location>
</feature>
<dbReference type="Gene3D" id="3.30.70.1430">
    <property type="entry name" value="Multidrug efflux transporter AcrB pore domain"/>
    <property type="match status" value="2"/>
</dbReference>
<comment type="caution">
    <text evidence="2">The sequence shown here is derived from an EMBL/GenBank/DDBJ whole genome shotgun (WGS) entry which is preliminary data.</text>
</comment>
<dbReference type="GO" id="GO:0005886">
    <property type="term" value="C:plasma membrane"/>
    <property type="evidence" value="ECO:0007669"/>
    <property type="project" value="TreeGrafter"/>
</dbReference>
<evidence type="ECO:0000313" key="2">
    <source>
        <dbReference type="EMBL" id="TWU02660.1"/>
    </source>
</evidence>
<dbReference type="OrthoDB" id="9806532at2"/>
<dbReference type="SUPFAM" id="SSF82866">
    <property type="entry name" value="Multidrug efflux transporter AcrB transmembrane domain"/>
    <property type="match status" value="2"/>
</dbReference>
<dbReference type="SUPFAM" id="SSF82693">
    <property type="entry name" value="Multidrug efflux transporter AcrB pore domain, PN1, PN2, PC1 and PC2 subdomains"/>
    <property type="match status" value="2"/>
</dbReference>